<comment type="caution">
    <text evidence="1">The sequence shown here is derived from an EMBL/GenBank/DDBJ whole genome shotgun (WGS) entry which is preliminary data.</text>
</comment>
<name>A0ACB9YRK9_9PEZI</name>
<gene>
    <name evidence="1" type="ORF">F4820DRAFT_464390</name>
</gene>
<evidence type="ECO:0000313" key="2">
    <source>
        <dbReference type="Proteomes" id="UP001497700"/>
    </source>
</evidence>
<dbReference type="Proteomes" id="UP001497700">
    <property type="component" value="Unassembled WGS sequence"/>
</dbReference>
<accession>A0ACB9YRK9</accession>
<keyword evidence="2" id="KW-1185">Reference proteome</keyword>
<dbReference type="EMBL" id="MU393541">
    <property type="protein sequence ID" value="KAI4861813.1"/>
    <property type="molecule type" value="Genomic_DNA"/>
</dbReference>
<protein>
    <submittedName>
        <fullName evidence="1">Uncharacterized protein</fullName>
    </submittedName>
</protein>
<proteinExistence type="predicted"/>
<organism evidence="1 2">
    <name type="scientific">Hypoxylon rubiginosum</name>
    <dbReference type="NCBI Taxonomy" id="110542"/>
    <lineage>
        <taxon>Eukaryota</taxon>
        <taxon>Fungi</taxon>
        <taxon>Dikarya</taxon>
        <taxon>Ascomycota</taxon>
        <taxon>Pezizomycotina</taxon>
        <taxon>Sordariomycetes</taxon>
        <taxon>Xylariomycetidae</taxon>
        <taxon>Xylariales</taxon>
        <taxon>Hypoxylaceae</taxon>
        <taxon>Hypoxylon</taxon>
    </lineage>
</organism>
<evidence type="ECO:0000313" key="1">
    <source>
        <dbReference type="EMBL" id="KAI4861813.1"/>
    </source>
</evidence>
<sequence length="166" mass="19596">MSVQQSKNTWFFALVESRDGPEEDGHFKYMLEEGTTFKTDFIGTSEEGCRTWAREQMQRVNTIDTELISIADRRTMIDHTILLQFFNDDWNDLEFDGYGQLPAEKKKKKKWYSFRIKYKDSFNVYAALTQGVFDLVYPTYFGRKDELTDNEGIFNVDKAEELCIEQ</sequence>
<reference evidence="1 2" key="1">
    <citation type="journal article" date="2022" name="New Phytol.">
        <title>Ecological generalism drives hyperdiversity of secondary metabolite gene clusters in xylarialean endophytes.</title>
        <authorList>
            <person name="Franco M.E.E."/>
            <person name="Wisecaver J.H."/>
            <person name="Arnold A.E."/>
            <person name="Ju Y.M."/>
            <person name="Slot J.C."/>
            <person name="Ahrendt S."/>
            <person name="Moore L.P."/>
            <person name="Eastman K.E."/>
            <person name="Scott K."/>
            <person name="Konkel Z."/>
            <person name="Mondo S.J."/>
            <person name="Kuo A."/>
            <person name="Hayes R.D."/>
            <person name="Haridas S."/>
            <person name="Andreopoulos B."/>
            <person name="Riley R."/>
            <person name="LaButti K."/>
            <person name="Pangilinan J."/>
            <person name="Lipzen A."/>
            <person name="Amirebrahimi M."/>
            <person name="Yan J."/>
            <person name="Adam C."/>
            <person name="Keymanesh K."/>
            <person name="Ng V."/>
            <person name="Louie K."/>
            <person name="Northen T."/>
            <person name="Drula E."/>
            <person name="Henrissat B."/>
            <person name="Hsieh H.M."/>
            <person name="Youens-Clark K."/>
            <person name="Lutzoni F."/>
            <person name="Miadlikowska J."/>
            <person name="Eastwood D.C."/>
            <person name="Hamelin R.C."/>
            <person name="Grigoriev I.V."/>
            <person name="U'Ren J.M."/>
        </authorList>
    </citation>
    <scope>NUCLEOTIDE SEQUENCE [LARGE SCALE GENOMIC DNA]</scope>
    <source>
        <strain evidence="1 2">CBS 119005</strain>
    </source>
</reference>